<protein>
    <recommendedName>
        <fullName evidence="1">DNA2/NAM7 helicase helicase domain-containing protein</fullName>
    </recommendedName>
</protein>
<proteinExistence type="predicted"/>
<sequence>MHRKHPGERCLPMDRSLRPGTVDVLPRWRRWRGDGLWPDRVGEKEGLLQRGQDFDLEVELSEKIGHLIREAQQGAVLAATDFQLQLIAVPANEKKAVELLRTIPEKPPLGALRLQEPSARGARVEAEAKPLASRQQVEAVLRRPAFPSASALNGEQLLAVQRGLQRPFSTVQGPPGTGKTSFLVSLIASTLSLELHSQMKHREPPRLLVLAPSNHAVDEIVRRLVRDTEIPGHYVRPASTPAPLRILTATASRAAPSFGTTSST</sequence>
<dbReference type="SUPFAM" id="SSF52540">
    <property type="entry name" value="P-loop containing nucleoside triphosphate hydrolases"/>
    <property type="match status" value="1"/>
</dbReference>
<organism evidence="2 3">
    <name type="scientific">Effrenium voratum</name>
    <dbReference type="NCBI Taxonomy" id="2562239"/>
    <lineage>
        <taxon>Eukaryota</taxon>
        <taxon>Sar</taxon>
        <taxon>Alveolata</taxon>
        <taxon>Dinophyceae</taxon>
        <taxon>Suessiales</taxon>
        <taxon>Symbiodiniaceae</taxon>
        <taxon>Effrenium</taxon>
    </lineage>
</organism>
<dbReference type="GO" id="GO:0004386">
    <property type="term" value="F:helicase activity"/>
    <property type="evidence" value="ECO:0007669"/>
    <property type="project" value="InterPro"/>
</dbReference>
<dbReference type="InterPro" id="IPR027417">
    <property type="entry name" value="P-loop_NTPase"/>
</dbReference>
<gene>
    <name evidence="2" type="ORF">EVOR1521_LOCUS16008</name>
</gene>
<accession>A0AA36MXX9</accession>
<evidence type="ECO:0000259" key="1">
    <source>
        <dbReference type="Pfam" id="PF13086"/>
    </source>
</evidence>
<dbReference type="Proteomes" id="UP001178507">
    <property type="component" value="Unassembled WGS sequence"/>
</dbReference>
<dbReference type="Gene3D" id="3.40.50.300">
    <property type="entry name" value="P-loop containing nucleotide triphosphate hydrolases"/>
    <property type="match status" value="1"/>
</dbReference>
<comment type="caution">
    <text evidence="2">The sequence shown here is derived from an EMBL/GenBank/DDBJ whole genome shotgun (WGS) entry which is preliminary data.</text>
</comment>
<feature type="domain" description="DNA2/NAM7 helicase helicase" evidence="1">
    <location>
        <begin position="152"/>
        <end position="229"/>
    </location>
</feature>
<dbReference type="PANTHER" id="PTHR10887">
    <property type="entry name" value="DNA2/NAM7 HELICASE FAMILY"/>
    <property type="match status" value="1"/>
</dbReference>
<name>A0AA36MXX9_9DINO</name>
<dbReference type="PANTHER" id="PTHR10887:SF495">
    <property type="entry name" value="HELICASE SENATAXIN ISOFORM X1-RELATED"/>
    <property type="match status" value="1"/>
</dbReference>
<dbReference type="InterPro" id="IPR045055">
    <property type="entry name" value="DNA2/NAM7-like"/>
</dbReference>
<dbReference type="Pfam" id="PF13086">
    <property type="entry name" value="AAA_11"/>
    <property type="match status" value="1"/>
</dbReference>
<dbReference type="InterPro" id="IPR041677">
    <property type="entry name" value="DNA2/NAM7_AAA_11"/>
</dbReference>
<evidence type="ECO:0000313" key="3">
    <source>
        <dbReference type="Proteomes" id="UP001178507"/>
    </source>
</evidence>
<dbReference type="GO" id="GO:0006369">
    <property type="term" value="P:termination of RNA polymerase II transcription"/>
    <property type="evidence" value="ECO:0007669"/>
    <property type="project" value="TreeGrafter"/>
</dbReference>
<evidence type="ECO:0000313" key="2">
    <source>
        <dbReference type="EMBL" id="CAJ1390649.1"/>
    </source>
</evidence>
<dbReference type="GO" id="GO:0016604">
    <property type="term" value="C:nuclear body"/>
    <property type="evidence" value="ECO:0007669"/>
    <property type="project" value="TreeGrafter"/>
</dbReference>
<reference evidence="2" key="1">
    <citation type="submission" date="2023-08" db="EMBL/GenBank/DDBJ databases">
        <authorList>
            <person name="Chen Y."/>
            <person name="Shah S."/>
            <person name="Dougan E. K."/>
            <person name="Thang M."/>
            <person name="Chan C."/>
        </authorList>
    </citation>
    <scope>NUCLEOTIDE SEQUENCE</scope>
</reference>
<dbReference type="EMBL" id="CAUJNA010002113">
    <property type="protein sequence ID" value="CAJ1390649.1"/>
    <property type="molecule type" value="Genomic_DNA"/>
</dbReference>
<dbReference type="GO" id="GO:0001147">
    <property type="term" value="F:transcription termination site sequence-specific DNA binding"/>
    <property type="evidence" value="ECO:0007669"/>
    <property type="project" value="TreeGrafter"/>
</dbReference>
<dbReference type="AlphaFoldDB" id="A0AA36MXX9"/>
<keyword evidence="3" id="KW-1185">Reference proteome</keyword>